<dbReference type="PIRSF" id="PIRSF006276">
    <property type="entry name" value="UspA"/>
    <property type="match status" value="1"/>
</dbReference>
<comment type="similarity">
    <text evidence="1 4">Belongs to the universal stress protein A family.</text>
</comment>
<reference evidence="7" key="1">
    <citation type="journal article" date="2022" name="Int. J. Syst. Evol. Microbiol.">
        <title>Anaeromyxobacter oryzae sp. nov., Anaeromyxobacter diazotrophicus sp. nov. and Anaeromyxobacter paludicola sp. nov., isolated from paddy soils.</title>
        <authorList>
            <person name="Itoh H."/>
            <person name="Xu Z."/>
            <person name="Mise K."/>
            <person name="Masuda Y."/>
            <person name="Ushijima N."/>
            <person name="Hayakawa C."/>
            <person name="Shiratori Y."/>
            <person name="Senoo K."/>
        </authorList>
    </citation>
    <scope>NUCLEOTIDE SEQUENCE [LARGE SCALE GENOMIC DNA]</scope>
    <source>
        <strain evidence="7">Red232</strain>
    </source>
</reference>
<feature type="domain" description="UspA" evidence="5">
    <location>
        <begin position="4"/>
        <end position="147"/>
    </location>
</feature>
<dbReference type="EMBL" id="AP025591">
    <property type="protein sequence ID" value="BDG01189.1"/>
    <property type="molecule type" value="Genomic_DNA"/>
</dbReference>
<evidence type="ECO:0000313" key="7">
    <source>
        <dbReference type="Proteomes" id="UP001162891"/>
    </source>
</evidence>
<keyword evidence="4" id="KW-0963">Cytoplasm</keyword>
<protein>
    <recommendedName>
        <fullName evidence="4">Universal stress protein</fullName>
    </recommendedName>
</protein>
<dbReference type="Proteomes" id="UP001162891">
    <property type="component" value="Chromosome"/>
</dbReference>
<accession>A0ABM7WP01</accession>
<evidence type="ECO:0000259" key="5">
    <source>
        <dbReference type="Pfam" id="PF00582"/>
    </source>
</evidence>
<name>A0ABM7WP01_9BACT</name>
<dbReference type="PRINTS" id="PR01438">
    <property type="entry name" value="UNVRSLSTRESS"/>
</dbReference>
<dbReference type="PANTHER" id="PTHR46268:SF27">
    <property type="entry name" value="UNIVERSAL STRESS PROTEIN RV2623"/>
    <property type="match status" value="1"/>
</dbReference>
<keyword evidence="2" id="KW-0547">Nucleotide-binding</keyword>
<keyword evidence="7" id="KW-1185">Reference proteome</keyword>
<dbReference type="InterPro" id="IPR006016">
    <property type="entry name" value="UspA"/>
</dbReference>
<sequence length="152" mass="16539">MTEWKKILCAIDFSELSRIAMLHAAERARATEAELTLVNVIPKTHASMIAEDVLAPSAGEVTEQRLEEMDRKMEPWRDEAAQISGAAVRTRILVGDAADKIVKFAHDDKTDLVVIGTHGRTGVARALLGSVAEKVVREAPCSVLVARRPVAT</sequence>
<keyword evidence="3" id="KW-0067">ATP-binding</keyword>
<dbReference type="RefSeq" id="WP_248357583.1">
    <property type="nucleotide sequence ID" value="NZ_AP025591.1"/>
</dbReference>
<dbReference type="PANTHER" id="PTHR46268">
    <property type="entry name" value="STRESS RESPONSE PROTEIN NHAX"/>
    <property type="match status" value="1"/>
</dbReference>
<comment type="subcellular location">
    <subcellularLocation>
        <location evidence="4">Cytoplasm</location>
    </subcellularLocation>
</comment>
<evidence type="ECO:0000256" key="2">
    <source>
        <dbReference type="ARBA" id="ARBA00022741"/>
    </source>
</evidence>
<dbReference type="Pfam" id="PF00582">
    <property type="entry name" value="Usp"/>
    <property type="match status" value="1"/>
</dbReference>
<evidence type="ECO:0000256" key="3">
    <source>
        <dbReference type="ARBA" id="ARBA00022840"/>
    </source>
</evidence>
<organism evidence="6 7">
    <name type="scientific">Anaeromyxobacter oryzae</name>
    <dbReference type="NCBI Taxonomy" id="2918170"/>
    <lineage>
        <taxon>Bacteria</taxon>
        <taxon>Pseudomonadati</taxon>
        <taxon>Myxococcota</taxon>
        <taxon>Myxococcia</taxon>
        <taxon>Myxococcales</taxon>
        <taxon>Cystobacterineae</taxon>
        <taxon>Anaeromyxobacteraceae</taxon>
        <taxon>Anaeromyxobacter</taxon>
    </lineage>
</organism>
<dbReference type="CDD" id="cd00293">
    <property type="entry name" value="USP-like"/>
    <property type="match status" value="1"/>
</dbReference>
<dbReference type="InterPro" id="IPR006015">
    <property type="entry name" value="Universal_stress_UspA"/>
</dbReference>
<evidence type="ECO:0000313" key="6">
    <source>
        <dbReference type="EMBL" id="BDG01189.1"/>
    </source>
</evidence>
<evidence type="ECO:0000256" key="4">
    <source>
        <dbReference type="PIRNR" id="PIRNR006276"/>
    </source>
</evidence>
<dbReference type="Gene3D" id="3.40.50.620">
    <property type="entry name" value="HUPs"/>
    <property type="match status" value="1"/>
</dbReference>
<proteinExistence type="inferred from homology"/>
<dbReference type="InterPro" id="IPR014729">
    <property type="entry name" value="Rossmann-like_a/b/a_fold"/>
</dbReference>
<evidence type="ECO:0000256" key="1">
    <source>
        <dbReference type="ARBA" id="ARBA00008791"/>
    </source>
</evidence>
<dbReference type="SUPFAM" id="SSF52402">
    <property type="entry name" value="Adenine nucleotide alpha hydrolases-like"/>
    <property type="match status" value="1"/>
</dbReference>
<gene>
    <name evidence="6" type="ORF">AMOR_01850</name>
</gene>